<reference evidence="2" key="1">
    <citation type="journal article" date="2020" name="Mol. Plant Microbe Interact.">
        <title>Genome Sequence of the Biocontrol Agent Coniothyrium minitans strain Conio (IMI 134523).</title>
        <authorList>
            <person name="Patel D."/>
            <person name="Shittu T.A."/>
            <person name="Baroncelli R."/>
            <person name="Muthumeenakshi S."/>
            <person name="Osborne T.H."/>
            <person name="Janganan T.K."/>
            <person name="Sreenivasaprasad S."/>
        </authorList>
    </citation>
    <scope>NUCLEOTIDE SEQUENCE</scope>
    <source>
        <strain evidence="2">Conio</strain>
    </source>
</reference>
<keyword evidence="3" id="KW-1185">Reference proteome</keyword>
<dbReference type="AlphaFoldDB" id="A0A9P6GK11"/>
<organism evidence="2 3">
    <name type="scientific">Paraphaeosphaeria minitans</name>
    <dbReference type="NCBI Taxonomy" id="565426"/>
    <lineage>
        <taxon>Eukaryota</taxon>
        <taxon>Fungi</taxon>
        <taxon>Dikarya</taxon>
        <taxon>Ascomycota</taxon>
        <taxon>Pezizomycotina</taxon>
        <taxon>Dothideomycetes</taxon>
        <taxon>Pleosporomycetidae</taxon>
        <taxon>Pleosporales</taxon>
        <taxon>Massarineae</taxon>
        <taxon>Didymosphaeriaceae</taxon>
        <taxon>Paraphaeosphaeria</taxon>
    </lineage>
</organism>
<evidence type="ECO:0000256" key="1">
    <source>
        <dbReference type="SAM" id="MobiDB-lite"/>
    </source>
</evidence>
<dbReference type="EMBL" id="WJXW01000004">
    <property type="protein sequence ID" value="KAF9736829.1"/>
    <property type="molecule type" value="Genomic_DNA"/>
</dbReference>
<protein>
    <submittedName>
        <fullName evidence="2">Uncharacterized protein</fullName>
    </submittedName>
</protein>
<dbReference type="Proteomes" id="UP000756921">
    <property type="component" value="Unassembled WGS sequence"/>
</dbReference>
<dbReference type="OrthoDB" id="3796140at2759"/>
<sequence>MARNDKRRPKSTAVPTAADPDRDNKYRKTRRYQKRKQLRIENEPMVRRTLRNPVRQALRKQTDANYIHPWVRENPAYRYQPRKYPSASLLGLPREVRQRIMCMLYPLPESGGQYAGYLEKSRRYERRTALCSRIGELCCVSPVLYVDMQYVRTQWEEELRKEEQVRRNQLTKHGVVHRPAIVVGFTTRQGLAKHHVINVKRGKKQSKRSRPPKCWYCEARHPQGGKHIMLHPHPPQSC</sequence>
<proteinExistence type="predicted"/>
<feature type="region of interest" description="Disordered" evidence="1">
    <location>
        <begin position="1"/>
        <end position="33"/>
    </location>
</feature>
<feature type="compositionally biased region" description="Basic residues" evidence="1">
    <location>
        <begin position="1"/>
        <end position="10"/>
    </location>
</feature>
<gene>
    <name evidence="2" type="ORF">PMIN01_04608</name>
</gene>
<evidence type="ECO:0000313" key="2">
    <source>
        <dbReference type="EMBL" id="KAF9736829.1"/>
    </source>
</evidence>
<accession>A0A9P6GK11</accession>
<comment type="caution">
    <text evidence="2">The sequence shown here is derived from an EMBL/GenBank/DDBJ whole genome shotgun (WGS) entry which is preliminary data.</text>
</comment>
<name>A0A9P6GK11_9PLEO</name>
<evidence type="ECO:0000313" key="3">
    <source>
        <dbReference type="Proteomes" id="UP000756921"/>
    </source>
</evidence>